<evidence type="ECO:0000256" key="7">
    <source>
        <dbReference type="SAM" id="Phobius"/>
    </source>
</evidence>
<gene>
    <name evidence="9" type="ORF">FSZ17_08655</name>
</gene>
<evidence type="ECO:0000256" key="5">
    <source>
        <dbReference type="ARBA" id="ARBA00023136"/>
    </source>
</evidence>
<dbReference type="PROSITE" id="PS51849">
    <property type="entry name" value="RSGI_N"/>
    <property type="match status" value="1"/>
</dbReference>
<sequence length="394" mass="47398">MKTGIIMEVNERFLTLITPDGEFLRARKLDRDYRIGQEIDFFPINQEETKKQSFFSIFNSFKAKTAFAAALIFMLVSVTLLPFFGNNKVYAYMSIDINPSIELGVNKKFQVVEILPYNEDGKEIVNQLHDWKKKDIHELTNEIFQEIKARGYTKNNHEIVIGTAYEKKGQQKEENQQWEKEIAEIRNELKNENLELKIVNGSIEERNKANDMGLTMGLYKEKENKEKEMRLEKENKVKEEKAKQKVLKNEVSDQQRANEIRENEKQEEKDNREMHKQTEKEIREKDKQIEKENREREKKIETVIRERHKQTEKENRESKKQIENENKERNKQIEKENKEREKQMEKENDKKEQHIEKEGIEKQKEIKKENKQIEKQKIKEEKQNQKQNHQDNDD</sequence>
<dbReference type="STRING" id="1742359.GCA_001439625_03736"/>
<keyword evidence="2" id="KW-1003">Cell membrane</keyword>
<dbReference type="EMBL" id="CP042593">
    <property type="protein sequence ID" value="QED47309.1"/>
    <property type="molecule type" value="Genomic_DNA"/>
</dbReference>
<keyword evidence="4 7" id="KW-1133">Transmembrane helix</keyword>
<reference evidence="10" key="1">
    <citation type="submission" date="2019-08" db="EMBL/GenBank/DDBJ databases">
        <authorList>
            <person name="Zheng X."/>
        </authorList>
    </citation>
    <scope>NUCLEOTIDE SEQUENCE [LARGE SCALE GENOMIC DNA]</scope>
    <source>
        <strain evidence="10">FJAT-25496</strain>
    </source>
</reference>
<dbReference type="InterPro" id="IPR055431">
    <property type="entry name" value="RsgI_M"/>
</dbReference>
<evidence type="ECO:0000256" key="4">
    <source>
        <dbReference type="ARBA" id="ARBA00022989"/>
    </source>
</evidence>
<dbReference type="Pfam" id="PF12791">
    <property type="entry name" value="RsgI_N"/>
    <property type="match status" value="1"/>
</dbReference>
<dbReference type="KEGG" id="bda:FSZ17_08655"/>
<comment type="subcellular location">
    <subcellularLocation>
        <location evidence="1">Cell membrane</location>
        <topology evidence="1">Single-pass membrane protein</topology>
    </subcellularLocation>
</comment>
<proteinExistence type="predicted"/>
<dbReference type="Pfam" id="PF23750">
    <property type="entry name" value="RsgI_M"/>
    <property type="match status" value="1"/>
</dbReference>
<evidence type="ECO:0000259" key="8">
    <source>
        <dbReference type="PROSITE" id="PS51849"/>
    </source>
</evidence>
<dbReference type="GO" id="GO:0005886">
    <property type="term" value="C:plasma membrane"/>
    <property type="evidence" value="ECO:0007669"/>
    <property type="project" value="UniProtKB-SubCell"/>
</dbReference>
<feature type="transmembrane region" description="Helical" evidence="7">
    <location>
        <begin position="66"/>
        <end position="85"/>
    </location>
</feature>
<dbReference type="AlphaFoldDB" id="A0A5B8Z6R4"/>
<feature type="region of interest" description="Disordered" evidence="6">
    <location>
        <begin position="227"/>
        <end position="394"/>
    </location>
</feature>
<protein>
    <submittedName>
        <fullName evidence="9">Anti-sigma factor domain-containing protein</fullName>
    </submittedName>
</protein>
<dbReference type="OrthoDB" id="9800626at2"/>
<keyword evidence="10" id="KW-1185">Reference proteome</keyword>
<dbReference type="RefSeq" id="WP_057774060.1">
    <property type="nucleotide sequence ID" value="NZ_CP042593.1"/>
</dbReference>
<evidence type="ECO:0000256" key="1">
    <source>
        <dbReference type="ARBA" id="ARBA00004162"/>
    </source>
</evidence>
<evidence type="ECO:0000313" key="9">
    <source>
        <dbReference type="EMBL" id="QED47309.1"/>
    </source>
</evidence>
<evidence type="ECO:0000256" key="3">
    <source>
        <dbReference type="ARBA" id="ARBA00022692"/>
    </source>
</evidence>
<dbReference type="InterPro" id="IPR024449">
    <property type="entry name" value="Anti-sigma_RsgI_N"/>
</dbReference>
<name>A0A5B8Z6R4_CYTDA</name>
<keyword evidence="3 7" id="KW-0812">Transmembrane</keyword>
<accession>A0A5B8Z6R4</accession>
<organism evidence="9 10">
    <name type="scientific">Cytobacillus dafuensis</name>
    <name type="common">Bacillus dafuensis</name>
    <dbReference type="NCBI Taxonomy" id="1742359"/>
    <lineage>
        <taxon>Bacteria</taxon>
        <taxon>Bacillati</taxon>
        <taxon>Bacillota</taxon>
        <taxon>Bacilli</taxon>
        <taxon>Bacillales</taxon>
        <taxon>Bacillaceae</taxon>
        <taxon>Cytobacillus</taxon>
    </lineage>
</organism>
<evidence type="ECO:0000256" key="6">
    <source>
        <dbReference type="SAM" id="MobiDB-lite"/>
    </source>
</evidence>
<evidence type="ECO:0000256" key="2">
    <source>
        <dbReference type="ARBA" id="ARBA00022475"/>
    </source>
</evidence>
<keyword evidence="5 7" id="KW-0472">Membrane</keyword>
<evidence type="ECO:0000313" key="10">
    <source>
        <dbReference type="Proteomes" id="UP000321555"/>
    </source>
</evidence>
<feature type="domain" description="RsgI N-terminal anti-sigma" evidence="8">
    <location>
        <begin position="2"/>
        <end position="50"/>
    </location>
</feature>
<dbReference type="Proteomes" id="UP000321555">
    <property type="component" value="Chromosome"/>
</dbReference>